<protein>
    <submittedName>
        <fullName evidence="1">Uncharacterized protein</fullName>
    </submittedName>
</protein>
<comment type="caution">
    <text evidence="1">The sequence shown here is derived from an EMBL/GenBank/DDBJ whole genome shotgun (WGS) entry which is preliminary data.</text>
</comment>
<reference evidence="1" key="1">
    <citation type="journal article" date="2018" name="BMC Genomics">
        <title>Comparative genomics of the wheat fungal pathogen Pyrenophora tritici-repentis reveals chromosomal variations and genome plasticity.</title>
        <authorList>
            <person name="Moolhuijzen P."/>
            <person name="See P.T."/>
            <person name="Hane J.K."/>
            <person name="Shi G."/>
            <person name="Liu Z."/>
            <person name="Oliver R.P."/>
            <person name="Moffat C.S."/>
        </authorList>
    </citation>
    <scope>NUCLEOTIDE SEQUENCE [LARGE SCALE GENOMIC DNA]</scope>
    <source>
        <strain evidence="1">M4</strain>
    </source>
</reference>
<sequence>MVNEACRSPELNRAYIENEGLRILGFGITADAVAFKNIPLRLHPTMLKVPYIHLGFPQALYGSENKPNHTRPGSRWPWPDNTDKFYKTVPKTVKFKYTIVAAQGCDPATPE</sequence>
<organism evidence="1 2">
    <name type="scientific">Pyrenophora tritici-repentis</name>
    <dbReference type="NCBI Taxonomy" id="45151"/>
    <lineage>
        <taxon>Eukaryota</taxon>
        <taxon>Fungi</taxon>
        <taxon>Dikarya</taxon>
        <taxon>Ascomycota</taxon>
        <taxon>Pezizomycotina</taxon>
        <taxon>Dothideomycetes</taxon>
        <taxon>Pleosporomycetidae</taxon>
        <taxon>Pleosporales</taxon>
        <taxon>Pleosporineae</taxon>
        <taxon>Pleosporaceae</taxon>
        <taxon>Pyrenophora</taxon>
    </lineage>
</organism>
<gene>
    <name evidence="1" type="ORF">PtrM4_084040</name>
</gene>
<dbReference type="RefSeq" id="XP_065963539.1">
    <property type="nucleotide sequence ID" value="XM_066106601.1"/>
</dbReference>
<name>A0A834S102_9PLEO</name>
<evidence type="ECO:0000313" key="2">
    <source>
        <dbReference type="Proteomes" id="UP000245464"/>
    </source>
</evidence>
<dbReference type="EMBL" id="NQIK02000003">
    <property type="protein sequence ID" value="KAF7573499.1"/>
    <property type="molecule type" value="Genomic_DNA"/>
</dbReference>
<dbReference type="AlphaFoldDB" id="A0A834S102"/>
<dbReference type="GeneID" id="90956061"/>
<proteinExistence type="predicted"/>
<dbReference type="Proteomes" id="UP000245464">
    <property type="component" value="Chromosome 3"/>
</dbReference>
<dbReference type="KEGG" id="ptrr:90956061"/>
<evidence type="ECO:0000313" key="1">
    <source>
        <dbReference type="EMBL" id="KAF7573499.1"/>
    </source>
</evidence>
<accession>A0A834S102</accession>